<gene>
    <name evidence="1" type="ORF">RHMOL_Rhmol03G0215100</name>
</gene>
<sequence length="827" mass="91552">MRISARMKNLLSWKKVTQSNTTHPTNVDVREEYANAFRTESYNEFWTRVLALNVAESATNRTMGSTTADRLPSYRLFAEHLLDPDQPTINRVLASLARNCPENHTLLSDYFSETADASILCGLLLKDIDHTRANYHSLKTTINALETTHLSRAAMLLTPHLDTAFFTSETQVLFGFTKLSHLSLVNNFPVILARLTKFFNSTNAFASTAASQLRFRAVKAGCTQLLKRLESSRDEARAKLRLIKIVKRGSAIFLVASTVSLTAIIVFHALALTVAVPGLIAASLELASARKVVRFTAQLDAAAKGAYTLNRDLDTTSRLVARLHDELEHVRAMVGFWLEQGEERLQAKGEVARQLKLNNSSFREQLDELEEHLYLCLMTINRARNLVEEEKTTGVKILSKAHVKPRKPIGRRECQLVTFDLPYIAFYYNQKLLIYKGGESDFEGTVERLKDGLGVVLEEFYQLAGKLGKDEEGVFRVEYDDDMDGVEVAAAKAEGIEVADLAVEEGTDKLKELLPYNGILNVEGLRRPLLAVQITKLKDGLAMGCAFNHAILDGTSTWHFMGSWAEVCNGALSVSAPPFLDRTKARNTRVKLNLPMPSEHSNGDAASTPAGPPLREKVFKFPESAIDKIKSKVNDSNPCQKPFSTFQALSSHVWRAVTRARGLKPEDITVFCVFADCRKRVEPPMPESYFGNLIQAVFTGTAAGLLGAHPPEFGAGMIQQAIGAHDAKAIDARNAEWEASPKIFQWKDAGVNCVAVGSSPRFKVYDVDFGFGKPEIVRSGSNNRFDGMVYLYQGKSGGRSIDVEISVDAGAMENLEKDEEFLMEAVA</sequence>
<protein>
    <submittedName>
        <fullName evidence="1">Uncharacterized protein</fullName>
    </submittedName>
</protein>
<reference evidence="1" key="1">
    <citation type="submission" date="2022-02" db="EMBL/GenBank/DDBJ databases">
        <title>Plant Genome Project.</title>
        <authorList>
            <person name="Zhang R.-G."/>
        </authorList>
    </citation>
    <scope>NUCLEOTIDE SEQUENCE</scope>
    <source>
        <strain evidence="1">AT1</strain>
    </source>
</reference>
<organism evidence="1 2">
    <name type="scientific">Rhododendron molle</name>
    <name type="common">Chinese azalea</name>
    <name type="synonym">Azalea mollis</name>
    <dbReference type="NCBI Taxonomy" id="49168"/>
    <lineage>
        <taxon>Eukaryota</taxon>
        <taxon>Viridiplantae</taxon>
        <taxon>Streptophyta</taxon>
        <taxon>Embryophyta</taxon>
        <taxon>Tracheophyta</taxon>
        <taxon>Spermatophyta</taxon>
        <taxon>Magnoliopsida</taxon>
        <taxon>eudicotyledons</taxon>
        <taxon>Gunneridae</taxon>
        <taxon>Pentapetalae</taxon>
        <taxon>asterids</taxon>
        <taxon>Ericales</taxon>
        <taxon>Ericaceae</taxon>
        <taxon>Ericoideae</taxon>
        <taxon>Rhodoreae</taxon>
        <taxon>Rhododendron</taxon>
    </lineage>
</organism>
<evidence type="ECO:0000313" key="2">
    <source>
        <dbReference type="Proteomes" id="UP001062846"/>
    </source>
</evidence>
<dbReference type="Proteomes" id="UP001062846">
    <property type="component" value="Chromosome 3"/>
</dbReference>
<accession>A0ACC0PI65</accession>
<dbReference type="EMBL" id="CM046390">
    <property type="protein sequence ID" value="KAI8564856.1"/>
    <property type="molecule type" value="Genomic_DNA"/>
</dbReference>
<comment type="caution">
    <text evidence="1">The sequence shown here is derived from an EMBL/GenBank/DDBJ whole genome shotgun (WGS) entry which is preliminary data.</text>
</comment>
<keyword evidence="2" id="KW-1185">Reference proteome</keyword>
<proteinExistence type="predicted"/>
<evidence type="ECO:0000313" key="1">
    <source>
        <dbReference type="EMBL" id="KAI8564856.1"/>
    </source>
</evidence>
<name>A0ACC0PI65_RHOML</name>